<organism evidence="5 6">
    <name type="scientific">Nocardiopsis codii</name>
    <dbReference type="NCBI Taxonomy" id="3065942"/>
    <lineage>
        <taxon>Bacteria</taxon>
        <taxon>Bacillati</taxon>
        <taxon>Actinomycetota</taxon>
        <taxon>Actinomycetes</taxon>
        <taxon>Streptosporangiales</taxon>
        <taxon>Nocardiopsidaceae</taxon>
        <taxon>Nocardiopsis</taxon>
    </lineage>
</organism>
<dbReference type="EMBL" id="JAUZMY010000020">
    <property type="protein sequence ID" value="MEE2039452.1"/>
    <property type="molecule type" value="Genomic_DNA"/>
</dbReference>
<evidence type="ECO:0000256" key="1">
    <source>
        <dbReference type="ARBA" id="ARBA00009437"/>
    </source>
</evidence>
<comment type="similarity">
    <text evidence="1">Belongs to the LysR transcriptional regulatory family.</text>
</comment>
<dbReference type="InterPro" id="IPR036388">
    <property type="entry name" value="WH-like_DNA-bd_sf"/>
</dbReference>
<keyword evidence="6" id="KW-1185">Reference proteome</keyword>
<dbReference type="PROSITE" id="PS50931">
    <property type="entry name" value="HTH_LYSR"/>
    <property type="match status" value="1"/>
</dbReference>
<dbReference type="Gene3D" id="1.10.10.10">
    <property type="entry name" value="Winged helix-like DNA-binding domain superfamily/Winged helix DNA-binding domain"/>
    <property type="match status" value="1"/>
</dbReference>
<evidence type="ECO:0000256" key="2">
    <source>
        <dbReference type="ARBA" id="ARBA00023015"/>
    </source>
</evidence>
<dbReference type="PANTHER" id="PTHR30126:SF39">
    <property type="entry name" value="HTH-TYPE TRANSCRIPTIONAL REGULATOR CYSL"/>
    <property type="match status" value="1"/>
</dbReference>
<dbReference type="InterPro" id="IPR000847">
    <property type="entry name" value="LysR_HTH_N"/>
</dbReference>
<keyword evidence="3" id="KW-0804">Transcription</keyword>
<comment type="caution">
    <text evidence="5">The sequence shown here is derived from an EMBL/GenBank/DDBJ whole genome shotgun (WGS) entry which is preliminary data.</text>
</comment>
<sequence>MDLVGACKAFVNVSERGSFTLGAAAARIPQPVASRRIAALEGHLGARLFDRSTRRATLTQFGRDMLPSARRLVRLAEEMEHDAERAVLRPLRLAVPDTCATRDLAELGAEARRKGLNLDFRPAPPAARTELLGAREVRAALAGTPSGEGAWTVPLGLASAAEPRVGAVHVETLRVDRDRSASRGRRVWIQPEDDVPHVRDPLNRLRDAAGLRPAQVAVAASLASAVVEVLGSDDLLLCSRRQAGELGLHWRPTGGISLARGYEVVADTGEDAERLRTLLGREIARCLGAPDGGEEGETA</sequence>
<dbReference type="SUPFAM" id="SSF46785">
    <property type="entry name" value="Winged helix' DNA-binding domain"/>
    <property type="match status" value="1"/>
</dbReference>
<evidence type="ECO:0000256" key="3">
    <source>
        <dbReference type="ARBA" id="ARBA00023163"/>
    </source>
</evidence>
<evidence type="ECO:0000313" key="6">
    <source>
        <dbReference type="Proteomes" id="UP001356095"/>
    </source>
</evidence>
<dbReference type="Pfam" id="PF00126">
    <property type="entry name" value="HTH_1"/>
    <property type="match status" value="1"/>
</dbReference>
<protein>
    <submittedName>
        <fullName evidence="5">LysR family transcriptional regulator</fullName>
    </submittedName>
</protein>
<evidence type="ECO:0000313" key="5">
    <source>
        <dbReference type="EMBL" id="MEE2039452.1"/>
    </source>
</evidence>
<accession>A0ABU7KB74</accession>
<keyword evidence="2" id="KW-0805">Transcription regulation</keyword>
<dbReference type="Proteomes" id="UP001356095">
    <property type="component" value="Unassembled WGS sequence"/>
</dbReference>
<evidence type="ECO:0000259" key="4">
    <source>
        <dbReference type="PROSITE" id="PS50931"/>
    </source>
</evidence>
<name>A0ABU7KB74_9ACTN</name>
<dbReference type="RefSeq" id="WP_330093226.1">
    <property type="nucleotide sequence ID" value="NZ_JAUZMY010000020.1"/>
</dbReference>
<dbReference type="InterPro" id="IPR036390">
    <property type="entry name" value="WH_DNA-bd_sf"/>
</dbReference>
<gene>
    <name evidence="5" type="ORF">Q8791_19720</name>
</gene>
<proteinExistence type="inferred from homology"/>
<reference evidence="5 6" key="1">
    <citation type="submission" date="2023-08" db="EMBL/GenBank/DDBJ databases">
        <authorList>
            <person name="Girao M."/>
            <person name="Carvalho M.F."/>
        </authorList>
    </citation>
    <scope>NUCLEOTIDE SEQUENCE [LARGE SCALE GENOMIC DNA]</scope>
    <source>
        <strain evidence="5 6">CT-R113</strain>
    </source>
</reference>
<dbReference type="PANTHER" id="PTHR30126">
    <property type="entry name" value="HTH-TYPE TRANSCRIPTIONAL REGULATOR"/>
    <property type="match status" value="1"/>
</dbReference>
<feature type="domain" description="HTH lysR-type" evidence="4">
    <location>
        <begin position="1"/>
        <end position="59"/>
    </location>
</feature>